<proteinExistence type="predicted"/>
<comment type="caution">
    <text evidence="1">The sequence shown here is derived from an EMBL/GenBank/DDBJ whole genome shotgun (WGS) entry which is preliminary data.</text>
</comment>
<gene>
    <name evidence="1" type="ORF">Tci_054749</name>
</gene>
<dbReference type="AlphaFoldDB" id="A0A6L2N983"/>
<evidence type="ECO:0000313" key="1">
    <source>
        <dbReference type="EMBL" id="GEU82771.1"/>
    </source>
</evidence>
<dbReference type="EMBL" id="BKCJ010008545">
    <property type="protein sequence ID" value="GEU82771.1"/>
    <property type="molecule type" value="Genomic_DNA"/>
</dbReference>
<keyword evidence="1" id="KW-0695">RNA-directed DNA polymerase</keyword>
<name>A0A6L2N983_TANCI</name>
<protein>
    <submittedName>
        <fullName evidence="1">RNA-directed DNA polymerase, eukaryota, reverse transcriptase zinc-binding domain protein</fullName>
    </submittedName>
</protein>
<dbReference type="GO" id="GO:0003964">
    <property type="term" value="F:RNA-directed DNA polymerase activity"/>
    <property type="evidence" value="ECO:0007669"/>
    <property type="project" value="UniProtKB-KW"/>
</dbReference>
<dbReference type="PANTHER" id="PTHR33116:SF78">
    <property type="entry name" value="OS12G0587133 PROTEIN"/>
    <property type="match status" value="1"/>
</dbReference>
<dbReference type="PANTHER" id="PTHR33116">
    <property type="entry name" value="REVERSE TRANSCRIPTASE ZINC-BINDING DOMAIN-CONTAINING PROTEIN-RELATED-RELATED"/>
    <property type="match status" value="1"/>
</dbReference>
<accession>A0A6L2N983</accession>
<sequence>MLWNLYGELLFEFYRGQERVSQLLMPPPAQVTCFLPNTAKTYLVLCFGMYGDYGRDQGRSFKPIFVHYYYGRPSSSVKGHGSIGSSSRQEMDNIIRVLQVFYLASGLKINIAKSNVYGIGVSSDEIVDMARATGCASVTMSFIYLGLPTGSNMNLIANWHSLIDRFRGKLLSWKANLLSIGGYSRVWKKMAWVKWGHVIASLDM</sequence>
<keyword evidence="1" id="KW-0548">Nucleotidyltransferase</keyword>
<organism evidence="1">
    <name type="scientific">Tanacetum cinerariifolium</name>
    <name type="common">Dalmatian daisy</name>
    <name type="synonym">Chrysanthemum cinerariifolium</name>
    <dbReference type="NCBI Taxonomy" id="118510"/>
    <lineage>
        <taxon>Eukaryota</taxon>
        <taxon>Viridiplantae</taxon>
        <taxon>Streptophyta</taxon>
        <taxon>Embryophyta</taxon>
        <taxon>Tracheophyta</taxon>
        <taxon>Spermatophyta</taxon>
        <taxon>Magnoliopsida</taxon>
        <taxon>eudicotyledons</taxon>
        <taxon>Gunneridae</taxon>
        <taxon>Pentapetalae</taxon>
        <taxon>asterids</taxon>
        <taxon>campanulids</taxon>
        <taxon>Asterales</taxon>
        <taxon>Asteraceae</taxon>
        <taxon>Asteroideae</taxon>
        <taxon>Anthemideae</taxon>
        <taxon>Anthemidinae</taxon>
        <taxon>Tanacetum</taxon>
    </lineage>
</organism>
<keyword evidence="1" id="KW-0808">Transferase</keyword>
<reference evidence="1" key="1">
    <citation type="journal article" date="2019" name="Sci. Rep.">
        <title>Draft genome of Tanacetum cinerariifolium, the natural source of mosquito coil.</title>
        <authorList>
            <person name="Yamashiro T."/>
            <person name="Shiraishi A."/>
            <person name="Satake H."/>
            <person name="Nakayama K."/>
        </authorList>
    </citation>
    <scope>NUCLEOTIDE SEQUENCE</scope>
</reference>